<gene>
    <name evidence="3" type="ORF">ZOSMA_44G01600</name>
</gene>
<feature type="transmembrane region" description="Helical" evidence="2">
    <location>
        <begin position="51"/>
        <end position="70"/>
    </location>
</feature>
<dbReference type="STRING" id="29655.A0A0K9P3F8"/>
<dbReference type="InterPro" id="IPR005049">
    <property type="entry name" value="STL-like"/>
</dbReference>
<feature type="compositionally biased region" description="Polar residues" evidence="1">
    <location>
        <begin position="7"/>
        <end position="18"/>
    </location>
</feature>
<keyword evidence="4" id="KW-1185">Reference proteome</keyword>
<evidence type="ECO:0000256" key="2">
    <source>
        <dbReference type="SAM" id="Phobius"/>
    </source>
</evidence>
<dbReference type="Proteomes" id="UP000036987">
    <property type="component" value="Unassembled WGS sequence"/>
</dbReference>
<evidence type="ECO:0000313" key="4">
    <source>
        <dbReference type="Proteomes" id="UP000036987"/>
    </source>
</evidence>
<keyword evidence="2" id="KW-1133">Transmembrane helix</keyword>
<dbReference type="OrthoDB" id="408493at2759"/>
<reference evidence="4" key="1">
    <citation type="journal article" date="2016" name="Nature">
        <title>The genome of the seagrass Zostera marina reveals angiosperm adaptation to the sea.</title>
        <authorList>
            <person name="Olsen J.L."/>
            <person name="Rouze P."/>
            <person name="Verhelst B."/>
            <person name="Lin Y.-C."/>
            <person name="Bayer T."/>
            <person name="Collen J."/>
            <person name="Dattolo E."/>
            <person name="De Paoli E."/>
            <person name="Dittami S."/>
            <person name="Maumus F."/>
            <person name="Michel G."/>
            <person name="Kersting A."/>
            <person name="Lauritano C."/>
            <person name="Lohaus R."/>
            <person name="Toepel M."/>
            <person name="Tonon T."/>
            <person name="Vanneste K."/>
            <person name="Amirebrahimi M."/>
            <person name="Brakel J."/>
            <person name="Bostroem C."/>
            <person name="Chovatia M."/>
            <person name="Grimwood J."/>
            <person name="Jenkins J.W."/>
            <person name="Jueterbock A."/>
            <person name="Mraz A."/>
            <person name="Stam W.T."/>
            <person name="Tice H."/>
            <person name="Bornberg-Bauer E."/>
            <person name="Green P.J."/>
            <person name="Pearson G.A."/>
            <person name="Procaccini G."/>
            <person name="Duarte C.M."/>
            <person name="Schmutz J."/>
            <person name="Reusch T.B.H."/>
            <person name="Van de Peer Y."/>
        </authorList>
    </citation>
    <scope>NUCLEOTIDE SEQUENCE [LARGE SCALE GENOMIC DNA]</scope>
    <source>
        <strain evidence="4">cv. Finnish</strain>
    </source>
</reference>
<dbReference type="GO" id="GO:0052324">
    <property type="term" value="P:plant-type cell wall cellulose biosynthetic process"/>
    <property type="evidence" value="ECO:0000318"/>
    <property type="project" value="GO_Central"/>
</dbReference>
<evidence type="ECO:0000256" key="1">
    <source>
        <dbReference type="SAM" id="MobiDB-lite"/>
    </source>
</evidence>
<dbReference type="AlphaFoldDB" id="A0A0K9P3F8"/>
<name>A0A0K9P3F8_ZOSMR</name>
<comment type="caution">
    <text evidence="3">The sequence shown here is derived from an EMBL/GenBank/DDBJ whole genome shotgun (WGS) entry which is preliminary data.</text>
</comment>
<proteinExistence type="predicted"/>
<evidence type="ECO:0000313" key="3">
    <source>
        <dbReference type="EMBL" id="KMZ62757.1"/>
    </source>
</evidence>
<dbReference type="OMA" id="FLTEKWI"/>
<organism evidence="3 4">
    <name type="scientific">Zostera marina</name>
    <name type="common">Eelgrass</name>
    <dbReference type="NCBI Taxonomy" id="29655"/>
    <lineage>
        <taxon>Eukaryota</taxon>
        <taxon>Viridiplantae</taxon>
        <taxon>Streptophyta</taxon>
        <taxon>Embryophyta</taxon>
        <taxon>Tracheophyta</taxon>
        <taxon>Spermatophyta</taxon>
        <taxon>Magnoliopsida</taxon>
        <taxon>Liliopsida</taxon>
        <taxon>Zosteraceae</taxon>
        <taxon>Zostera</taxon>
    </lineage>
</organism>
<keyword evidence="2" id="KW-0812">Transmembrane</keyword>
<dbReference type="EMBL" id="LFYR01001330">
    <property type="protein sequence ID" value="KMZ62757.1"/>
    <property type="molecule type" value="Genomic_DNA"/>
</dbReference>
<dbReference type="PANTHER" id="PTHR31362">
    <property type="entry name" value="GLYCOSYLTRANSFERASE STELLO1-RELATED"/>
    <property type="match status" value="1"/>
</dbReference>
<accession>A0A0K9P3F8</accession>
<sequence>MHVQKSPDPSSELLNSPKLNHRRHPLPTHLAQYKVSNANSLDFATWATSNTYKIIAFAVLFSTALLFFFLRNAGDSAALLCFESRAIANSPSTARLPYPIVKWENVPRIPPNGPAQSFRAKNWIVVFASKFTSMDDPTVLGLTRINGWQLLVVADSDTPSDWVVKGAIFLSLEDQASLGFRIVDMLPYRSYVRKTVGYLYAIQHGAKKIYDADGGGKIIGGDLGRVFDVDLAGGEDKVVEHQLLHHFSHEDPNRTVVNPYVHFGQRSVWPRGLPLENVGELEVEEFYTQILGGKQFIQQGLSNGLPDVDSVFYFTRKTNKERFDIKFDAEAPKVALPQGMMAPINSFNTLFHTQAFWGLMLPVSVSTMASDVLRGYWAQRILWEIGGYVVVYPPTIHRLDRSESYAFAEEKDLHVHVGRLVNFLVSWRSKKQMLFDKILDLSYVMAEEGFWTDQDVKFTAAWLQDLIGVGYQQPRLMSLEIDLPRATIGHGDKMEFIPQKFPSVHLGVKESGTVNYEIGNLIQWRKKFGNVVLIMYCSGSPDRTALEWRLLYGRIFKTVVIFSEQSSGDLAVEQGNLYDIYKFLPKVFERFPGAEGFLFLEDSMILNYWNLVQADMSKLWITNKISESWNGHRWSNDMENKWLRKQGRLVNKVVSNLPVHFQVSYKENVSEKELIICSGEIFYIPNRFAADYKDLVGLVGQMSIHHKVALPLFFMAMDSPQNFDSNALRSIVYRTNLPPNTTYSSYYSVDSPAVYPCSVRDEVEFIKLVRMMAAGDPLLKELV</sequence>
<dbReference type="Pfam" id="PF03385">
    <property type="entry name" value="STELLO"/>
    <property type="match status" value="1"/>
</dbReference>
<dbReference type="PANTHER" id="PTHR31362:SF0">
    <property type="entry name" value="EXOSTOSIN DOMAIN-CONTAINING PROTEIN-RELATED"/>
    <property type="match status" value="1"/>
</dbReference>
<feature type="region of interest" description="Disordered" evidence="1">
    <location>
        <begin position="1"/>
        <end position="20"/>
    </location>
</feature>
<keyword evidence="2" id="KW-0472">Membrane</keyword>
<protein>
    <submittedName>
        <fullName evidence="3">Uncharacterized protein</fullName>
    </submittedName>
</protein>